<evidence type="ECO:0000259" key="3">
    <source>
        <dbReference type="PROSITE" id="PS51000"/>
    </source>
</evidence>
<dbReference type="InterPro" id="IPR001034">
    <property type="entry name" value="DeoR_HTH"/>
</dbReference>
<dbReference type="PANTHER" id="PTHR34580:SF3">
    <property type="entry name" value="PROTEIN PAFB"/>
    <property type="match status" value="1"/>
</dbReference>
<keyword evidence="4" id="KW-0238">DNA-binding</keyword>
<dbReference type="Pfam" id="PF08279">
    <property type="entry name" value="HTH_11"/>
    <property type="match status" value="1"/>
</dbReference>
<dbReference type="EMBL" id="PVZC01000004">
    <property type="protein sequence ID" value="PRX98968.1"/>
    <property type="molecule type" value="Genomic_DNA"/>
</dbReference>
<dbReference type="InterPro" id="IPR036388">
    <property type="entry name" value="WH-like_DNA-bd_sf"/>
</dbReference>
<dbReference type="InterPro" id="IPR013196">
    <property type="entry name" value="HTH_11"/>
</dbReference>
<evidence type="ECO:0000313" key="4">
    <source>
        <dbReference type="EMBL" id="PRX98968.1"/>
    </source>
</evidence>
<keyword evidence="2" id="KW-0804">Transcription</keyword>
<dbReference type="PANTHER" id="PTHR34580">
    <property type="match status" value="1"/>
</dbReference>
<evidence type="ECO:0000256" key="2">
    <source>
        <dbReference type="ARBA" id="ARBA00023163"/>
    </source>
</evidence>
<dbReference type="InterPro" id="IPR057727">
    <property type="entry name" value="WCX_dom"/>
</dbReference>
<dbReference type="InterPro" id="IPR051534">
    <property type="entry name" value="CBASS_pafABC_assoc_protein"/>
</dbReference>
<dbReference type="PIRSF" id="PIRSF016838">
    <property type="entry name" value="PafC"/>
    <property type="match status" value="1"/>
</dbReference>
<sequence>MRLLRLLSLLQARPGWSGAELADRLSVTTRTVRSDIERLRGLGYQIHSMTGTAGGYRLGAGAAVPPLLLDDDEAVAVAVGLHTAASGSVAGIEETSLRAIAKLQRMLPPRLRRRIEALRAATVSLPGRGPAIDPATLTAVAAAVRDRERLRFDYQGHDGGGGVRTVEPHRLVHTGHRWYLLAWDADRADWRTFRADRIRLRTPNGPRFTPRRPPEDVAAHIVRGVGSRAWRYQARVRLHAPLERLAEMLPPTAGLLHEDGVLETGGPSLHDLAGFLGSLGVPFTVIDPPELRDALLALADRCAAAARGEEPPDA</sequence>
<name>A0A2T0Q574_9ACTN</name>
<dbReference type="Gene3D" id="1.10.10.10">
    <property type="entry name" value="Winged helix-like DNA-binding domain superfamily/Winged helix DNA-binding domain"/>
    <property type="match status" value="1"/>
</dbReference>
<dbReference type="AlphaFoldDB" id="A0A2T0Q574"/>
<protein>
    <submittedName>
        <fullName evidence="4">Putative DNA-binding transcriptional regulator YafY</fullName>
    </submittedName>
</protein>
<evidence type="ECO:0000256" key="1">
    <source>
        <dbReference type="ARBA" id="ARBA00023015"/>
    </source>
</evidence>
<comment type="caution">
    <text evidence="4">The sequence shown here is derived from an EMBL/GenBank/DDBJ whole genome shotgun (WGS) entry which is preliminary data.</text>
</comment>
<accession>A0A2T0Q574</accession>
<dbReference type="GO" id="GO:0003700">
    <property type="term" value="F:DNA-binding transcription factor activity"/>
    <property type="evidence" value="ECO:0007669"/>
    <property type="project" value="InterPro"/>
</dbReference>
<dbReference type="PROSITE" id="PS51000">
    <property type="entry name" value="HTH_DEOR_2"/>
    <property type="match status" value="1"/>
</dbReference>
<evidence type="ECO:0000313" key="5">
    <source>
        <dbReference type="Proteomes" id="UP000237846"/>
    </source>
</evidence>
<organism evidence="4 5">
    <name type="scientific">Allonocardiopsis opalescens</name>
    <dbReference type="NCBI Taxonomy" id="1144618"/>
    <lineage>
        <taxon>Bacteria</taxon>
        <taxon>Bacillati</taxon>
        <taxon>Actinomycetota</taxon>
        <taxon>Actinomycetes</taxon>
        <taxon>Streptosporangiales</taxon>
        <taxon>Allonocardiopsis</taxon>
    </lineage>
</organism>
<dbReference type="Proteomes" id="UP000237846">
    <property type="component" value="Unassembled WGS sequence"/>
</dbReference>
<dbReference type="InterPro" id="IPR026881">
    <property type="entry name" value="WYL_dom"/>
</dbReference>
<keyword evidence="5" id="KW-1185">Reference proteome</keyword>
<keyword evidence="1" id="KW-0805">Transcription regulation</keyword>
<dbReference type="InterPro" id="IPR036390">
    <property type="entry name" value="WH_DNA-bd_sf"/>
</dbReference>
<proteinExistence type="predicted"/>
<dbReference type="Pfam" id="PF13280">
    <property type="entry name" value="WYL"/>
    <property type="match status" value="1"/>
</dbReference>
<dbReference type="InterPro" id="IPR028349">
    <property type="entry name" value="PafC-like"/>
</dbReference>
<gene>
    <name evidence="4" type="ORF">CLV72_104548</name>
</gene>
<dbReference type="Pfam" id="PF25583">
    <property type="entry name" value="WCX"/>
    <property type="match status" value="1"/>
</dbReference>
<feature type="domain" description="HTH deoR-type" evidence="3">
    <location>
        <begin position="1"/>
        <end position="58"/>
    </location>
</feature>
<reference evidence="4 5" key="1">
    <citation type="submission" date="2018-03" db="EMBL/GenBank/DDBJ databases">
        <title>Genomic Encyclopedia of Archaeal and Bacterial Type Strains, Phase II (KMG-II): from individual species to whole genera.</title>
        <authorList>
            <person name="Goeker M."/>
        </authorList>
    </citation>
    <scope>NUCLEOTIDE SEQUENCE [LARGE SCALE GENOMIC DNA]</scope>
    <source>
        <strain evidence="4 5">DSM 45601</strain>
    </source>
</reference>
<dbReference type="SUPFAM" id="SSF46785">
    <property type="entry name" value="Winged helix' DNA-binding domain"/>
    <property type="match status" value="1"/>
</dbReference>
<dbReference type="GO" id="GO:0003677">
    <property type="term" value="F:DNA binding"/>
    <property type="evidence" value="ECO:0007669"/>
    <property type="project" value="UniProtKB-KW"/>
</dbReference>
<dbReference type="PROSITE" id="PS52050">
    <property type="entry name" value="WYL"/>
    <property type="match status" value="1"/>
</dbReference>